<organism evidence="6">
    <name type="scientific">Thermohahella caldifontis</name>
    <dbReference type="NCBI Taxonomy" id="3142973"/>
    <lineage>
        <taxon>Bacteria</taxon>
        <taxon>Pseudomonadati</taxon>
        <taxon>Pseudomonadota</taxon>
        <taxon>Gammaproteobacteria</taxon>
        <taxon>Oceanospirillales</taxon>
        <taxon>Hahellaceae</taxon>
        <taxon>Thermohahella</taxon>
    </lineage>
</organism>
<protein>
    <submittedName>
        <fullName evidence="6">NADH-quinone oxidoreductase subunit H</fullName>
        <ecNumber evidence="6">1.6.5.9</ecNumber>
    </submittedName>
</protein>
<evidence type="ECO:0000256" key="4">
    <source>
        <dbReference type="ARBA" id="ARBA00023136"/>
    </source>
</evidence>
<name>A0AB39V084_9GAMM</name>
<evidence type="ECO:0000256" key="3">
    <source>
        <dbReference type="ARBA" id="ARBA00022989"/>
    </source>
</evidence>
<dbReference type="KEGG" id="tcd:AAIA72_08240"/>
<dbReference type="AlphaFoldDB" id="A0AB39V084"/>
<comment type="subcellular location">
    <subcellularLocation>
        <location evidence="1">Membrane</location>
        <topology evidence="1">Multi-pass membrane protein</topology>
    </subcellularLocation>
</comment>
<feature type="transmembrane region" description="Helical" evidence="5">
    <location>
        <begin position="104"/>
        <end position="126"/>
    </location>
</feature>
<feature type="transmembrane region" description="Helical" evidence="5">
    <location>
        <begin position="263"/>
        <end position="284"/>
    </location>
</feature>
<accession>A0AB39V084</accession>
<dbReference type="EMBL" id="CP154858">
    <property type="protein sequence ID" value="XDT73946.1"/>
    <property type="molecule type" value="Genomic_DNA"/>
</dbReference>
<dbReference type="PANTHER" id="PTHR43359:SF1">
    <property type="entry name" value="FORMATE HYDROGENLYASE SUBUNIT 4-RELATED"/>
    <property type="match status" value="1"/>
</dbReference>
<gene>
    <name evidence="6" type="ORF">AAIA72_08240</name>
</gene>
<feature type="transmembrane region" description="Helical" evidence="5">
    <location>
        <begin position="174"/>
        <end position="195"/>
    </location>
</feature>
<dbReference type="InterPro" id="IPR052561">
    <property type="entry name" value="ComplexI_Subunit1"/>
</dbReference>
<evidence type="ECO:0000313" key="6">
    <source>
        <dbReference type="EMBL" id="XDT73946.1"/>
    </source>
</evidence>
<evidence type="ECO:0000256" key="2">
    <source>
        <dbReference type="ARBA" id="ARBA00022692"/>
    </source>
</evidence>
<keyword evidence="6" id="KW-0560">Oxidoreductase</keyword>
<feature type="transmembrane region" description="Helical" evidence="5">
    <location>
        <begin position="69"/>
        <end position="92"/>
    </location>
</feature>
<feature type="transmembrane region" description="Helical" evidence="5">
    <location>
        <begin position="147"/>
        <end position="168"/>
    </location>
</feature>
<keyword evidence="2 5" id="KW-0812">Transmembrane</keyword>
<feature type="transmembrane region" description="Helical" evidence="5">
    <location>
        <begin position="296"/>
        <end position="317"/>
    </location>
</feature>
<sequence>MDQQWDLTGWALALLQTLAVVALAPLYSGWIKWMKCHLQNRRAPGLLQPYRGLNKLFRKRPLLAENASVIFRMAPYMLMGASLLAASAVPFVTTHLPTTAVVDLIVLVGYFALAKFFLVLAGMDVGTAFGGMGSSREANFSAFAEPAMLLVVFTLAMVASSTNLSIVMETLQSAGLVLRPSLVFILAALLLVGLAENGRIPVDNPATHLELTMIHEAMILEYSGRYLAMVEWAAQIKLMLYGLLIVNIFFPFGLAASETPLDLLSALAGVLIKLAFMGAGLAVVETVLAKMRLFRVPVFLILAFMLAFMGMFSHILLEVA</sequence>
<feature type="transmembrane region" description="Helical" evidence="5">
    <location>
        <begin position="12"/>
        <end position="31"/>
    </location>
</feature>
<keyword evidence="4 5" id="KW-0472">Membrane</keyword>
<evidence type="ECO:0000256" key="5">
    <source>
        <dbReference type="SAM" id="Phobius"/>
    </source>
</evidence>
<dbReference type="PANTHER" id="PTHR43359">
    <property type="entry name" value="FORMATE HYDROGENLYASE SUBUNIT 4"/>
    <property type="match status" value="1"/>
</dbReference>
<dbReference type="InterPro" id="IPR001694">
    <property type="entry name" value="NADH_UbQ_OxRdtase_su1/FPO"/>
</dbReference>
<dbReference type="EC" id="1.6.5.9" evidence="6"/>
<proteinExistence type="predicted"/>
<dbReference type="RefSeq" id="WP_369602920.1">
    <property type="nucleotide sequence ID" value="NZ_CP154858.1"/>
</dbReference>
<dbReference type="GO" id="GO:0005886">
    <property type="term" value="C:plasma membrane"/>
    <property type="evidence" value="ECO:0007669"/>
    <property type="project" value="TreeGrafter"/>
</dbReference>
<dbReference type="Pfam" id="PF00146">
    <property type="entry name" value="NADHdh"/>
    <property type="match status" value="1"/>
</dbReference>
<evidence type="ECO:0000256" key="1">
    <source>
        <dbReference type="ARBA" id="ARBA00004141"/>
    </source>
</evidence>
<keyword evidence="3 5" id="KW-1133">Transmembrane helix</keyword>
<feature type="transmembrane region" description="Helical" evidence="5">
    <location>
        <begin position="238"/>
        <end position="257"/>
    </location>
</feature>
<dbReference type="GO" id="GO:0050136">
    <property type="term" value="F:NADH dehydrogenase (quinone) (non-electrogenic) activity"/>
    <property type="evidence" value="ECO:0007669"/>
    <property type="project" value="UniProtKB-EC"/>
</dbReference>
<reference evidence="6" key="1">
    <citation type="submission" date="2024-05" db="EMBL/GenBank/DDBJ databases">
        <title>Genome sequencing of novel strain.</title>
        <authorList>
            <person name="Ganbat D."/>
            <person name="Ganbat S."/>
            <person name="Lee S.-J."/>
        </authorList>
    </citation>
    <scope>NUCLEOTIDE SEQUENCE</scope>
    <source>
        <strain evidence="6">SMD15-11</strain>
    </source>
</reference>